<dbReference type="KEGG" id="pco:PHACADRAFT_198168"/>
<dbReference type="GeneID" id="18911302"/>
<dbReference type="EMBL" id="JH930474">
    <property type="protein sequence ID" value="EKM53748.1"/>
    <property type="molecule type" value="Genomic_DNA"/>
</dbReference>
<dbReference type="InParanoid" id="K5VQK0"/>
<gene>
    <name evidence="1" type="ORF">PHACADRAFT_198168</name>
</gene>
<dbReference type="Proteomes" id="UP000008370">
    <property type="component" value="Unassembled WGS sequence"/>
</dbReference>
<dbReference type="RefSeq" id="XP_007398426.1">
    <property type="nucleotide sequence ID" value="XM_007398364.1"/>
</dbReference>
<accession>K5VQK0</accession>
<dbReference type="OrthoDB" id="2957144at2759"/>
<evidence type="ECO:0008006" key="3">
    <source>
        <dbReference type="Google" id="ProtNLM"/>
    </source>
</evidence>
<evidence type="ECO:0000313" key="2">
    <source>
        <dbReference type="Proteomes" id="UP000008370"/>
    </source>
</evidence>
<protein>
    <recommendedName>
        <fullName evidence="3">Heterokaryon incompatibility domain-containing protein</fullName>
    </recommendedName>
</protein>
<dbReference type="AlphaFoldDB" id="K5VQK0"/>
<reference evidence="1 2" key="1">
    <citation type="journal article" date="2012" name="BMC Genomics">
        <title>Comparative genomics of the white-rot fungi, Phanerochaete carnosa and P. chrysosporium, to elucidate the genetic basis of the distinct wood types they colonize.</title>
        <authorList>
            <person name="Suzuki H."/>
            <person name="MacDonald J."/>
            <person name="Syed K."/>
            <person name="Salamov A."/>
            <person name="Hori C."/>
            <person name="Aerts A."/>
            <person name="Henrissat B."/>
            <person name="Wiebenga A."/>
            <person name="vanKuyk P.A."/>
            <person name="Barry K."/>
            <person name="Lindquist E."/>
            <person name="LaButti K."/>
            <person name="Lapidus A."/>
            <person name="Lucas S."/>
            <person name="Coutinho P."/>
            <person name="Gong Y."/>
            <person name="Samejima M."/>
            <person name="Mahadevan R."/>
            <person name="Abou-Zaid M."/>
            <person name="de Vries R.P."/>
            <person name="Igarashi K."/>
            <person name="Yadav J.S."/>
            <person name="Grigoriev I.V."/>
            <person name="Master E.R."/>
        </authorList>
    </citation>
    <scope>NUCLEOTIDE SEQUENCE [LARGE SCALE GENOMIC DNA]</scope>
    <source>
        <strain evidence="1 2">HHB-10118-sp</strain>
    </source>
</reference>
<sequence>MSTEMACDLGHLMVWGAIRVAKLGIVPEESLFWANVGLSVIPAILADRDCASLGINDLLKLLNDVLGASYSLKKQGLQECLQHFRRTSRDFGQVYGSLRGHWLLPGFAGVLSGLVKEQKKDEAEREIAINRILPLYALSSDRSIPITKVWTVSHSWVHESARTDVWTPINGNEWPVPLPNDTTLEHVRVELLNLGAEYSWLDVLCLRQRGRPEDEKRRKEEWTLDVHTIGYIYSLGLPCITYFNGLGLLFDPSLKILSSDRHWFNRVWTVQEATDKWLPGGLTGVASADALVFFREHLPRSVPAERD</sequence>
<name>K5VQK0_PHACS</name>
<evidence type="ECO:0000313" key="1">
    <source>
        <dbReference type="EMBL" id="EKM53748.1"/>
    </source>
</evidence>
<proteinExistence type="predicted"/>
<keyword evidence="2" id="KW-1185">Reference proteome</keyword>
<organism evidence="1 2">
    <name type="scientific">Phanerochaete carnosa (strain HHB-10118-sp)</name>
    <name type="common">White-rot fungus</name>
    <name type="synonym">Peniophora carnosa</name>
    <dbReference type="NCBI Taxonomy" id="650164"/>
    <lineage>
        <taxon>Eukaryota</taxon>
        <taxon>Fungi</taxon>
        <taxon>Dikarya</taxon>
        <taxon>Basidiomycota</taxon>
        <taxon>Agaricomycotina</taxon>
        <taxon>Agaricomycetes</taxon>
        <taxon>Polyporales</taxon>
        <taxon>Phanerochaetaceae</taxon>
        <taxon>Phanerochaete</taxon>
    </lineage>
</organism>
<dbReference type="HOGENOM" id="CLU_906446_0_0_1"/>